<evidence type="ECO:0000313" key="2">
    <source>
        <dbReference type="EMBL" id="KAF4033445.1"/>
    </source>
</evidence>
<dbReference type="EMBL" id="WSZM01000078">
    <property type="protein sequence ID" value="KAF4044021.1"/>
    <property type="molecule type" value="Genomic_DNA"/>
</dbReference>
<reference evidence="2" key="1">
    <citation type="submission" date="2020-04" db="EMBL/GenBank/DDBJ databases">
        <title>Hybrid Assembly of Korean Phytophthora infestans isolates.</title>
        <authorList>
            <person name="Prokchorchik M."/>
            <person name="Lee Y."/>
            <person name="Seo J."/>
            <person name="Cho J.-H."/>
            <person name="Park Y.-E."/>
            <person name="Jang D.-C."/>
            <person name="Im J.-S."/>
            <person name="Choi J.-G."/>
            <person name="Park H.-J."/>
            <person name="Lee G.-B."/>
            <person name="Lee Y.-G."/>
            <person name="Hong S.-Y."/>
            <person name="Cho K."/>
            <person name="Sohn K.H."/>
        </authorList>
    </citation>
    <scope>NUCLEOTIDE SEQUENCE</scope>
    <source>
        <strain evidence="2">KR_1_A1</strain>
    </source>
</reference>
<dbReference type="EMBL" id="WSZM01000078">
    <property type="protein sequence ID" value="KAF4044023.1"/>
    <property type="molecule type" value="Genomic_DNA"/>
</dbReference>
<protein>
    <recommendedName>
        <fullName evidence="8">RxLR effector protein</fullName>
    </recommendedName>
</protein>
<evidence type="ECO:0000313" key="5">
    <source>
        <dbReference type="EMBL" id="KAF4044022.1"/>
    </source>
</evidence>
<dbReference type="EMBL" id="WSZM01000078">
    <property type="protein sequence ID" value="KAF4044022.1"/>
    <property type="molecule type" value="Genomic_DNA"/>
</dbReference>
<name>A0A833SUL4_PHYIN</name>
<evidence type="ECO:0000313" key="3">
    <source>
        <dbReference type="EMBL" id="KAF4033447.1"/>
    </source>
</evidence>
<dbReference type="Proteomes" id="UP000602510">
    <property type="component" value="Unassembled WGS sequence"/>
</dbReference>
<evidence type="ECO:0000256" key="1">
    <source>
        <dbReference type="SAM" id="SignalP"/>
    </source>
</evidence>
<evidence type="ECO:0000313" key="6">
    <source>
        <dbReference type="EMBL" id="KAF4044023.1"/>
    </source>
</evidence>
<feature type="signal peptide" evidence="1">
    <location>
        <begin position="1"/>
        <end position="23"/>
    </location>
</feature>
<sequence length="165" mass="18240">MRLAAFVLVAVAFAIIPDGRVSAAALGPPKSSEGTHETARLLRLNAVPQPVETGNQEERTINFASIKKIVPGTSAFKNAQALKASQKAALKAQDAAKRKAAVDKWFKQFESDEFLFTAAFPSWVRKKMHPDKVREYFASLGKSGDDVSMIVKRYDNYRQTIPTKK</sequence>
<evidence type="ECO:0008006" key="8">
    <source>
        <dbReference type="Google" id="ProtNLM"/>
    </source>
</evidence>
<dbReference type="AlphaFoldDB" id="A0A833SUL4"/>
<gene>
    <name evidence="4" type="ORF">GN244_ATG03591</name>
    <name evidence="5" type="ORF">GN244_ATG03592</name>
    <name evidence="6" type="ORF">GN244_ATG03593</name>
    <name evidence="2" type="ORF">GN244_ATG14594</name>
    <name evidence="3" type="ORF">GN244_ATG14596</name>
</gene>
<accession>A0A833SUL4</accession>
<evidence type="ECO:0000313" key="7">
    <source>
        <dbReference type="Proteomes" id="UP000602510"/>
    </source>
</evidence>
<organism evidence="2 7">
    <name type="scientific">Phytophthora infestans</name>
    <name type="common">Potato late blight agent</name>
    <name type="synonym">Botrytis infestans</name>
    <dbReference type="NCBI Taxonomy" id="4787"/>
    <lineage>
        <taxon>Eukaryota</taxon>
        <taxon>Sar</taxon>
        <taxon>Stramenopiles</taxon>
        <taxon>Oomycota</taxon>
        <taxon>Peronosporomycetes</taxon>
        <taxon>Peronosporales</taxon>
        <taxon>Peronosporaceae</taxon>
        <taxon>Phytophthora</taxon>
    </lineage>
</organism>
<evidence type="ECO:0000313" key="4">
    <source>
        <dbReference type="EMBL" id="KAF4044021.1"/>
    </source>
</evidence>
<comment type="caution">
    <text evidence="2">The sequence shown here is derived from an EMBL/GenBank/DDBJ whole genome shotgun (WGS) entry which is preliminary data.</text>
</comment>
<dbReference type="EMBL" id="WSZM01000422">
    <property type="protein sequence ID" value="KAF4033445.1"/>
    <property type="molecule type" value="Genomic_DNA"/>
</dbReference>
<proteinExistence type="predicted"/>
<dbReference type="EMBL" id="WSZM01000422">
    <property type="protein sequence ID" value="KAF4033447.1"/>
    <property type="molecule type" value="Genomic_DNA"/>
</dbReference>
<feature type="chain" id="PRO_5036417770" description="RxLR effector protein" evidence="1">
    <location>
        <begin position="24"/>
        <end position="165"/>
    </location>
</feature>
<keyword evidence="1" id="KW-0732">Signal</keyword>
<keyword evidence="7" id="KW-1185">Reference proteome</keyword>